<dbReference type="GO" id="GO:0005829">
    <property type="term" value="C:cytosol"/>
    <property type="evidence" value="ECO:0007669"/>
    <property type="project" value="TreeGrafter"/>
</dbReference>
<dbReference type="Gene3D" id="3.40.366.10">
    <property type="entry name" value="Malonyl-Coenzyme A Acyl Carrier Protein, domain 2"/>
    <property type="match status" value="1"/>
</dbReference>
<dbReference type="GO" id="GO:0004314">
    <property type="term" value="F:[acyl-carrier-protein] S-malonyltransferase activity"/>
    <property type="evidence" value="ECO:0007669"/>
    <property type="project" value="UniProtKB-EC"/>
</dbReference>
<dbReference type="InterPro" id="IPR016035">
    <property type="entry name" value="Acyl_Trfase/lysoPLipase"/>
</dbReference>
<comment type="catalytic activity">
    <reaction evidence="4">
        <text>holo-[ACP] + malonyl-CoA = malonyl-[ACP] + CoA</text>
        <dbReference type="Rhea" id="RHEA:41792"/>
        <dbReference type="Rhea" id="RHEA-COMP:9623"/>
        <dbReference type="Rhea" id="RHEA-COMP:9685"/>
        <dbReference type="ChEBI" id="CHEBI:57287"/>
        <dbReference type="ChEBI" id="CHEBI:57384"/>
        <dbReference type="ChEBI" id="CHEBI:64479"/>
        <dbReference type="ChEBI" id="CHEBI:78449"/>
        <dbReference type="EC" id="2.3.1.39"/>
    </reaction>
</comment>
<dbReference type="Proteomes" id="UP000294927">
    <property type="component" value="Unassembled WGS sequence"/>
</dbReference>
<dbReference type="SUPFAM" id="SSF55048">
    <property type="entry name" value="Probable ACP-binding domain of malonyl-CoA ACP transacylase"/>
    <property type="match status" value="1"/>
</dbReference>
<dbReference type="SUPFAM" id="SSF52151">
    <property type="entry name" value="FabD/lysophospholipase-like"/>
    <property type="match status" value="1"/>
</dbReference>
<reference evidence="6 7" key="1">
    <citation type="submission" date="2019-03" db="EMBL/GenBank/DDBJ databases">
        <title>Genomic Encyclopedia of Archaeal and Bacterial Type Strains, Phase II (KMG-II): from individual species to whole genera.</title>
        <authorList>
            <person name="Goeker M."/>
        </authorList>
    </citation>
    <scope>NUCLEOTIDE SEQUENCE [LARGE SCALE GENOMIC DNA]</scope>
    <source>
        <strain evidence="6 7">DSM 45499</strain>
    </source>
</reference>
<dbReference type="PANTHER" id="PTHR42681">
    <property type="entry name" value="MALONYL-COA-ACYL CARRIER PROTEIN TRANSACYLASE, MITOCHONDRIAL"/>
    <property type="match status" value="1"/>
</dbReference>
<proteinExistence type="predicted"/>
<dbReference type="AlphaFoldDB" id="A0A4R7UTS7"/>
<evidence type="ECO:0000256" key="1">
    <source>
        <dbReference type="ARBA" id="ARBA00013258"/>
    </source>
</evidence>
<evidence type="ECO:0000313" key="6">
    <source>
        <dbReference type="EMBL" id="TDV37791.1"/>
    </source>
</evidence>
<feature type="domain" description="Malonyl-CoA:ACP transacylase (MAT)" evidence="5">
    <location>
        <begin position="11"/>
        <end position="291"/>
    </location>
</feature>
<gene>
    <name evidence="6" type="ORF">CLV71_12855</name>
</gene>
<dbReference type="InterPro" id="IPR050858">
    <property type="entry name" value="Mal-CoA-ACP_Trans/PKS_FabD"/>
</dbReference>
<dbReference type="EMBL" id="SOCP01000028">
    <property type="protein sequence ID" value="TDV37791.1"/>
    <property type="molecule type" value="Genomic_DNA"/>
</dbReference>
<accession>A0A4R7UTS7</accession>
<keyword evidence="7" id="KW-1185">Reference proteome</keyword>
<dbReference type="InterPro" id="IPR016036">
    <property type="entry name" value="Malonyl_transacylase_ACP-bd"/>
</dbReference>
<evidence type="ECO:0000256" key="2">
    <source>
        <dbReference type="ARBA" id="ARBA00022679"/>
    </source>
</evidence>
<organism evidence="6 7">
    <name type="scientific">Actinophytocola oryzae</name>
    <dbReference type="NCBI Taxonomy" id="502181"/>
    <lineage>
        <taxon>Bacteria</taxon>
        <taxon>Bacillati</taxon>
        <taxon>Actinomycetota</taxon>
        <taxon>Actinomycetes</taxon>
        <taxon>Pseudonocardiales</taxon>
        <taxon>Pseudonocardiaceae</taxon>
    </lineage>
</organism>
<dbReference type="OrthoDB" id="3248271at2"/>
<dbReference type="Pfam" id="PF00698">
    <property type="entry name" value="Acyl_transf_1"/>
    <property type="match status" value="1"/>
</dbReference>
<sequence length="291" mass="30507">MLEPWLGIDGVRDRIEEFGDASGLDLVRLGTTADDDEIAHTAHIAPLVVSLTVMAYDLLRQRTEVPDTIPVAGNSIGELAAAAIAGIVTPADAVHLAAIRGAELATVCASEATGLSVVFGGDPDEVRARLAELDLDQANRSSPGHIVAGGPVSALAELAERPPADSRVVRLDVAGAFHTRYMEPAREKFAVQARQFRVSDPIRPIVSNADATVVTTGDGFMERLITQVSGPVRWEACLGTLGRLGARAAIELPPAGALAGLLKRDMQGTPVLAVKTPAELEKVPGFLVEHG</sequence>
<dbReference type="InterPro" id="IPR001227">
    <property type="entry name" value="Ac_transferase_dom_sf"/>
</dbReference>
<dbReference type="Gene3D" id="3.30.70.250">
    <property type="entry name" value="Malonyl-CoA ACP transacylase, ACP-binding"/>
    <property type="match status" value="1"/>
</dbReference>
<evidence type="ECO:0000313" key="7">
    <source>
        <dbReference type="Proteomes" id="UP000294927"/>
    </source>
</evidence>
<dbReference type="EC" id="2.3.1.39" evidence="1"/>
<comment type="caution">
    <text evidence="6">The sequence shown here is derived from an EMBL/GenBank/DDBJ whole genome shotgun (WGS) entry which is preliminary data.</text>
</comment>
<name>A0A4R7UTS7_9PSEU</name>
<evidence type="ECO:0000259" key="5">
    <source>
        <dbReference type="SMART" id="SM00827"/>
    </source>
</evidence>
<dbReference type="RefSeq" id="WP_133908991.1">
    <property type="nucleotide sequence ID" value="NZ_SOCP01000028.1"/>
</dbReference>
<evidence type="ECO:0000256" key="3">
    <source>
        <dbReference type="ARBA" id="ARBA00023315"/>
    </source>
</evidence>
<dbReference type="SMART" id="SM00827">
    <property type="entry name" value="PKS_AT"/>
    <property type="match status" value="1"/>
</dbReference>
<dbReference type="InterPro" id="IPR014043">
    <property type="entry name" value="Acyl_transferase_dom"/>
</dbReference>
<keyword evidence="2 6" id="KW-0808">Transferase</keyword>
<protein>
    <recommendedName>
        <fullName evidence="1">[acyl-carrier-protein] S-malonyltransferase</fullName>
        <ecNumber evidence="1">2.3.1.39</ecNumber>
    </recommendedName>
</protein>
<keyword evidence="3" id="KW-0012">Acyltransferase</keyword>
<evidence type="ECO:0000256" key="4">
    <source>
        <dbReference type="ARBA" id="ARBA00048462"/>
    </source>
</evidence>
<dbReference type="PANTHER" id="PTHR42681:SF1">
    <property type="entry name" value="MALONYL-COA-ACYL CARRIER PROTEIN TRANSACYLASE, MITOCHONDRIAL"/>
    <property type="match status" value="1"/>
</dbReference>
<dbReference type="GO" id="GO:0006633">
    <property type="term" value="P:fatty acid biosynthetic process"/>
    <property type="evidence" value="ECO:0007669"/>
    <property type="project" value="TreeGrafter"/>
</dbReference>